<dbReference type="AlphaFoldDB" id="A0AA36F099"/>
<reference evidence="1" key="1">
    <citation type="submission" date="2023-08" db="EMBL/GenBank/DDBJ databases">
        <authorList>
            <person name="Alioto T."/>
            <person name="Alioto T."/>
            <person name="Gomez Garrido J."/>
        </authorList>
    </citation>
    <scope>NUCLEOTIDE SEQUENCE</scope>
</reference>
<gene>
    <name evidence="1" type="ORF">OCTVUL_1B008143</name>
</gene>
<evidence type="ECO:0000313" key="2">
    <source>
        <dbReference type="Proteomes" id="UP001162480"/>
    </source>
</evidence>
<dbReference type="EMBL" id="OX597816">
    <property type="protein sequence ID" value="CAI9719707.1"/>
    <property type="molecule type" value="Genomic_DNA"/>
</dbReference>
<name>A0AA36F099_OCTVU</name>
<sequence>MTISDDTTAVTATPDDSSCQRTRFLAVQTLTGEVQRSSLGMPYEAQLLLHCKKSVTIFCNYKRRIHEFRINIGQLHLIFCNLQKYLRKTIKRKQHYRKYRCQKEELEHDGSYKYIGICNLGSTQNYIRWVTDSLKLEDTSGMRDETPAVDGNLIAAVNCIHC</sequence>
<proteinExistence type="predicted"/>
<keyword evidence="2" id="KW-1185">Reference proteome</keyword>
<organism evidence="1 2">
    <name type="scientific">Octopus vulgaris</name>
    <name type="common">Common octopus</name>
    <dbReference type="NCBI Taxonomy" id="6645"/>
    <lineage>
        <taxon>Eukaryota</taxon>
        <taxon>Metazoa</taxon>
        <taxon>Spiralia</taxon>
        <taxon>Lophotrochozoa</taxon>
        <taxon>Mollusca</taxon>
        <taxon>Cephalopoda</taxon>
        <taxon>Coleoidea</taxon>
        <taxon>Octopodiformes</taxon>
        <taxon>Octopoda</taxon>
        <taxon>Incirrata</taxon>
        <taxon>Octopodidae</taxon>
        <taxon>Octopus</taxon>
    </lineage>
</organism>
<evidence type="ECO:0000313" key="1">
    <source>
        <dbReference type="EMBL" id="CAI9719707.1"/>
    </source>
</evidence>
<protein>
    <submittedName>
        <fullName evidence="1">Uncharacterized protein</fullName>
    </submittedName>
</protein>
<accession>A0AA36F099</accession>
<dbReference type="Proteomes" id="UP001162480">
    <property type="component" value="Chromosome 3"/>
</dbReference>